<gene>
    <name evidence="2" type="ORF">DVK85_12140</name>
</gene>
<dbReference type="KEGG" id="fat:DVK85_12140"/>
<dbReference type="InterPro" id="IPR001296">
    <property type="entry name" value="Glyco_trans_1"/>
</dbReference>
<name>A0A345HEC6_9FLAO</name>
<dbReference type="Gene3D" id="3.40.50.2000">
    <property type="entry name" value="Glycogen Phosphorylase B"/>
    <property type="match status" value="2"/>
</dbReference>
<proteinExistence type="predicted"/>
<keyword evidence="2" id="KW-0808">Transferase</keyword>
<dbReference type="EMBL" id="CP031188">
    <property type="protein sequence ID" value="AXG74936.1"/>
    <property type="molecule type" value="Genomic_DNA"/>
</dbReference>
<dbReference type="RefSeq" id="WP_114678694.1">
    <property type="nucleotide sequence ID" value="NZ_CP031188.1"/>
</dbReference>
<reference evidence="2 3" key="1">
    <citation type="submission" date="2018-07" db="EMBL/GenBank/DDBJ databases">
        <title>Complete genome sequence of Flavobacterium arcticum type strain SM1502T.</title>
        <authorList>
            <person name="Li Y."/>
            <person name="Li D.-D."/>
        </authorList>
    </citation>
    <scope>NUCLEOTIDE SEQUENCE [LARGE SCALE GENOMIC DNA]</scope>
    <source>
        <strain evidence="2 3">SM1502</strain>
    </source>
</reference>
<dbReference type="Proteomes" id="UP000253951">
    <property type="component" value="Chromosome"/>
</dbReference>
<dbReference type="SUPFAM" id="SSF53756">
    <property type="entry name" value="UDP-Glycosyltransferase/glycogen phosphorylase"/>
    <property type="match status" value="1"/>
</dbReference>
<accession>A0A345HEC6</accession>
<protein>
    <submittedName>
        <fullName evidence="2">Glycosyltransferase family 4 protein</fullName>
    </submittedName>
</protein>
<dbReference type="AlphaFoldDB" id="A0A345HEC6"/>
<dbReference type="GO" id="GO:0016757">
    <property type="term" value="F:glycosyltransferase activity"/>
    <property type="evidence" value="ECO:0007669"/>
    <property type="project" value="InterPro"/>
</dbReference>
<evidence type="ECO:0000259" key="1">
    <source>
        <dbReference type="Pfam" id="PF00534"/>
    </source>
</evidence>
<dbReference type="CDD" id="cd03820">
    <property type="entry name" value="GT4_AmsD-like"/>
    <property type="match status" value="1"/>
</dbReference>
<organism evidence="2 3">
    <name type="scientific">Flavobacterium arcticum</name>
    <dbReference type="NCBI Taxonomy" id="1784713"/>
    <lineage>
        <taxon>Bacteria</taxon>
        <taxon>Pseudomonadati</taxon>
        <taxon>Bacteroidota</taxon>
        <taxon>Flavobacteriia</taxon>
        <taxon>Flavobacteriales</taxon>
        <taxon>Flavobacteriaceae</taxon>
        <taxon>Flavobacterium</taxon>
    </lineage>
</organism>
<evidence type="ECO:0000313" key="2">
    <source>
        <dbReference type="EMBL" id="AXG74936.1"/>
    </source>
</evidence>
<sequence>MKLLYIITNISGAGGMERILLLKSGYLAEHYSYDIHILITNPVDVPIHYKIHEGIKLHTIAPIKSNTLSYYISYKKLINEAVTEITPDVVIMCDNGLKSFLLPFIIKRKLPLVYERHVTKYKKEKPDKSRLASLFKDNIKSIFMDFCAKRYHKFIAVTTDGAQEWESKNVEVIPNPLWLITDKSADLQSKRLISIGRHDYQKGYDRLFVIWKRIVEKYPDWQLDIYGSSNSAYDIMSMAKKQGITTGINFYNPVADIESVYRNASGCLMASRYEGFGMVLLEAAACGVPSVAFDCPVGPKDIITNGKDGFLIKDGDVKAFVSAVGKLIEDEELRKEIGRNAKQKAKNFAIEPIMEKWDNLFKSLVKN</sequence>
<dbReference type="Pfam" id="PF00534">
    <property type="entry name" value="Glycos_transf_1"/>
    <property type="match status" value="1"/>
</dbReference>
<dbReference type="OrthoDB" id="9811239at2"/>
<dbReference type="PANTHER" id="PTHR12526:SF630">
    <property type="entry name" value="GLYCOSYLTRANSFERASE"/>
    <property type="match status" value="1"/>
</dbReference>
<keyword evidence="3" id="KW-1185">Reference proteome</keyword>
<feature type="domain" description="Glycosyl transferase family 1" evidence="1">
    <location>
        <begin position="186"/>
        <end position="343"/>
    </location>
</feature>
<evidence type="ECO:0000313" key="3">
    <source>
        <dbReference type="Proteomes" id="UP000253951"/>
    </source>
</evidence>
<dbReference type="PANTHER" id="PTHR12526">
    <property type="entry name" value="GLYCOSYLTRANSFERASE"/>
    <property type="match status" value="1"/>
</dbReference>